<name>A0A6J7WKN2_9CAUD</name>
<sequence>MWKLNPSERISHWRDFRKSLDQLPLEQALESTAKFWQTVPFSPYYLDPDDNTNWPDPWTLIYENTYCDVAKCLGIVYTVLLTGHRNSVNIEFRRYQDPVTKYEYNLAWINQGKYILNMIDGAIVNNTHVDKKLTLIKQYTAVELQLENY</sequence>
<organism evidence="1">
    <name type="scientific">uncultured Caudovirales phage</name>
    <dbReference type="NCBI Taxonomy" id="2100421"/>
    <lineage>
        <taxon>Viruses</taxon>
        <taxon>Duplodnaviria</taxon>
        <taxon>Heunggongvirae</taxon>
        <taxon>Uroviricota</taxon>
        <taxon>Caudoviricetes</taxon>
        <taxon>Peduoviridae</taxon>
        <taxon>Maltschvirus</taxon>
        <taxon>Maltschvirus maltsch</taxon>
    </lineage>
</organism>
<proteinExistence type="predicted"/>
<reference evidence="1" key="1">
    <citation type="submission" date="2020-05" db="EMBL/GenBank/DDBJ databases">
        <authorList>
            <person name="Chiriac C."/>
            <person name="Salcher M."/>
            <person name="Ghai R."/>
            <person name="Kavagutti S V."/>
        </authorList>
    </citation>
    <scope>NUCLEOTIDE SEQUENCE</scope>
</reference>
<accession>A0A6J7WKN2</accession>
<dbReference type="EMBL" id="LR798243">
    <property type="protein sequence ID" value="CAB5214724.1"/>
    <property type="molecule type" value="Genomic_DNA"/>
</dbReference>
<gene>
    <name evidence="1" type="ORF">UFOVP190_235</name>
</gene>
<evidence type="ECO:0000313" key="1">
    <source>
        <dbReference type="EMBL" id="CAB5214724.1"/>
    </source>
</evidence>
<protein>
    <submittedName>
        <fullName evidence="1">Uncharacterized protein</fullName>
    </submittedName>
</protein>